<dbReference type="AlphaFoldDB" id="A0A1F5SC66"/>
<name>A0A1F5SC66_9BACT</name>
<dbReference type="EMBL" id="MFFW01000028">
    <property type="protein sequence ID" value="OGF24284.1"/>
    <property type="molecule type" value="Genomic_DNA"/>
</dbReference>
<dbReference type="Proteomes" id="UP000178783">
    <property type="component" value="Unassembled WGS sequence"/>
</dbReference>
<keyword evidence="2 5" id="KW-0689">Ribosomal protein</keyword>
<sequence length="234" mass="26368">MTLPSIEEMLKAGMHFGHRTSKWHPKMEPFIFGSRKGIHIIDLRKTQNLLGAALDYLKKQAQEGKAILLVGTKMQVKNTLKKIAEEAGMPYVSERWLGGLLTNFAVIRNLVRKFKDLVEKRQSGKLDKYTKKERLDFDRLIAKLETNVGGLVSLIKAPDVIFIWDIKKEKTAFTEAIQKKIPVVAVCDTNVNPEGVKFVIPANDDATKGIKLVMDLIKEAILEGKAEGQKKEDK</sequence>
<proteinExistence type="inferred from homology"/>
<dbReference type="PANTHER" id="PTHR12534:SF0">
    <property type="entry name" value="SMALL RIBOSOMAL SUBUNIT PROTEIN US2M"/>
    <property type="match status" value="1"/>
</dbReference>
<dbReference type="Pfam" id="PF00318">
    <property type="entry name" value="Ribosomal_S2"/>
    <property type="match status" value="1"/>
</dbReference>
<dbReference type="InterPro" id="IPR023591">
    <property type="entry name" value="Ribosomal_uS2_flav_dom_sf"/>
</dbReference>
<dbReference type="HAMAP" id="MF_00291_B">
    <property type="entry name" value="Ribosomal_uS2_B"/>
    <property type="match status" value="1"/>
</dbReference>
<keyword evidence="3 5" id="KW-0687">Ribonucleoprotein</keyword>
<evidence type="ECO:0000256" key="2">
    <source>
        <dbReference type="ARBA" id="ARBA00022980"/>
    </source>
</evidence>
<dbReference type="InterPro" id="IPR001865">
    <property type="entry name" value="Ribosomal_uS2"/>
</dbReference>
<evidence type="ECO:0000256" key="5">
    <source>
        <dbReference type="HAMAP-Rule" id="MF_00291"/>
    </source>
</evidence>
<dbReference type="GO" id="GO:0003735">
    <property type="term" value="F:structural constituent of ribosome"/>
    <property type="evidence" value="ECO:0007669"/>
    <property type="project" value="InterPro"/>
</dbReference>
<reference evidence="6 7" key="1">
    <citation type="journal article" date="2016" name="Nat. Commun.">
        <title>Thousands of microbial genomes shed light on interconnected biogeochemical processes in an aquifer system.</title>
        <authorList>
            <person name="Anantharaman K."/>
            <person name="Brown C.T."/>
            <person name="Hug L.A."/>
            <person name="Sharon I."/>
            <person name="Castelle C.J."/>
            <person name="Probst A.J."/>
            <person name="Thomas B.C."/>
            <person name="Singh A."/>
            <person name="Wilkins M.J."/>
            <person name="Karaoz U."/>
            <person name="Brodie E.L."/>
            <person name="Williams K.H."/>
            <person name="Hubbard S.S."/>
            <person name="Banfield J.F."/>
        </authorList>
    </citation>
    <scope>NUCLEOTIDE SEQUENCE [LARGE SCALE GENOMIC DNA]</scope>
</reference>
<organism evidence="6 7">
    <name type="scientific">Candidatus Falkowbacteria bacterium RIFCSPLOWO2_02_FULL_45_21</name>
    <dbReference type="NCBI Taxonomy" id="1797989"/>
    <lineage>
        <taxon>Bacteria</taxon>
        <taxon>Candidatus Falkowiibacteriota</taxon>
    </lineage>
</organism>
<dbReference type="STRING" id="1797989.A3H66_01985"/>
<dbReference type="PANTHER" id="PTHR12534">
    <property type="entry name" value="30S RIBOSOMAL PROTEIN S2 PROKARYOTIC AND ORGANELLAR"/>
    <property type="match status" value="1"/>
</dbReference>
<evidence type="ECO:0000313" key="6">
    <source>
        <dbReference type="EMBL" id="OGF24284.1"/>
    </source>
</evidence>
<dbReference type="Gene3D" id="3.40.50.10490">
    <property type="entry name" value="Glucose-6-phosphate isomerase like protein, domain 1"/>
    <property type="match status" value="1"/>
</dbReference>
<comment type="similarity">
    <text evidence="1 5">Belongs to the universal ribosomal protein uS2 family.</text>
</comment>
<evidence type="ECO:0000256" key="1">
    <source>
        <dbReference type="ARBA" id="ARBA00006242"/>
    </source>
</evidence>
<dbReference type="InterPro" id="IPR005706">
    <property type="entry name" value="Ribosomal_uS2_bac/mit/plastid"/>
</dbReference>
<dbReference type="GO" id="GO:0022627">
    <property type="term" value="C:cytosolic small ribosomal subunit"/>
    <property type="evidence" value="ECO:0007669"/>
    <property type="project" value="TreeGrafter"/>
</dbReference>
<dbReference type="CDD" id="cd01425">
    <property type="entry name" value="RPS2"/>
    <property type="match status" value="1"/>
</dbReference>
<protein>
    <recommendedName>
        <fullName evidence="4 5">Small ribosomal subunit protein uS2</fullName>
    </recommendedName>
</protein>
<dbReference type="PRINTS" id="PR00395">
    <property type="entry name" value="RIBOSOMALS2"/>
</dbReference>
<evidence type="ECO:0000256" key="3">
    <source>
        <dbReference type="ARBA" id="ARBA00023274"/>
    </source>
</evidence>
<dbReference type="NCBIfam" id="TIGR01011">
    <property type="entry name" value="rpsB_bact"/>
    <property type="match status" value="1"/>
</dbReference>
<dbReference type="Gene3D" id="1.10.287.610">
    <property type="entry name" value="Helix hairpin bin"/>
    <property type="match status" value="1"/>
</dbReference>
<evidence type="ECO:0000256" key="4">
    <source>
        <dbReference type="ARBA" id="ARBA00035256"/>
    </source>
</evidence>
<evidence type="ECO:0000313" key="7">
    <source>
        <dbReference type="Proteomes" id="UP000178783"/>
    </source>
</evidence>
<dbReference type="SUPFAM" id="SSF52313">
    <property type="entry name" value="Ribosomal protein S2"/>
    <property type="match status" value="1"/>
</dbReference>
<accession>A0A1F5SC66</accession>
<comment type="caution">
    <text evidence="6">The sequence shown here is derived from an EMBL/GenBank/DDBJ whole genome shotgun (WGS) entry which is preliminary data.</text>
</comment>
<gene>
    <name evidence="5" type="primary">rpsB</name>
    <name evidence="6" type="ORF">A3H66_01985</name>
</gene>
<dbReference type="GO" id="GO:0006412">
    <property type="term" value="P:translation"/>
    <property type="evidence" value="ECO:0007669"/>
    <property type="project" value="UniProtKB-UniRule"/>
</dbReference>